<evidence type="ECO:0000256" key="5">
    <source>
        <dbReference type="ARBA" id="ARBA00023014"/>
    </source>
</evidence>
<dbReference type="STRING" id="1120995.SAMN02745245_01731"/>
<dbReference type="InterPro" id="IPR002731">
    <property type="entry name" value="ATPase_BadF"/>
</dbReference>
<dbReference type="AlphaFoldDB" id="A0A1M5UCU6"/>
<evidence type="ECO:0000313" key="8">
    <source>
        <dbReference type="Proteomes" id="UP000184032"/>
    </source>
</evidence>
<reference evidence="7 8" key="1">
    <citation type="submission" date="2016-11" db="EMBL/GenBank/DDBJ databases">
        <authorList>
            <person name="Jaros S."/>
            <person name="Januszkiewicz K."/>
            <person name="Wedrychowicz H."/>
        </authorList>
    </citation>
    <scope>NUCLEOTIDE SEQUENCE [LARGE SCALE GENOMIC DNA]</scope>
    <source>
        <strain evidence="7 8">DSM 21120</strain>
    </source>
</reference>
<organism evidence="7 8">
    <name type="scientific">Anaerosphaera aminiphila DSM 21120</name>
    <dbReference type="NCBI Taxonomy" id="1120995"/>
    <lineage>
        <taxon>Bacteria</taxon>
        <taxon>Bacillati</taxon>
        <taxon>Bacillota</taxon>
        <taxon>Tissierellia</taxon>
        <taxon>Tissierellales</taxon>
        <taxon>Peptoniphilaceae</taxon>
        <taxon>Anaerosphaera</taxon>
    </lineage>
</organism>
<proteinExistence type="predicted"/>
<dbReference type="Proteomes" id="UP000184032">
    <property type="component" value="Unassembled WGS sequence"/>
</dbReference>
<dbReference type="GO" id="GO:0046872">
    <property type="term" value="F:metal ion binding"/>
    <property type="evidence" value="ECO:0007669"/>
    <property type="project" value="UniProtKB-KW"/>
</dbReference>
<sequence>MVDNIYTMGVDIGSTASKGVILEDGKKVIATAVVDVGAGTSGPSRVIKMVLENANLKIEDIKFIMATGYGRNSLEEADFQMSELSCHAKGAYFLFPNVHTIIDIGGQDAKALKIGDGGILENFVMNDKCAAGTGRFLDVIARVLEVGVGDLEALDAKATKDVTISSTCTVFAESEVISQLAKGTKIEDIVKGIHYSIASRVGSLAKRVGLKDDVVFTGGVALNKGMVRALEANLGYKVHTSPMCQLNGALGAALFGYQKYKTALRKEKVAN</sequence>
<dbReference type="NCBIfam" id="TIGR00241">
    <property type="entry name" value="CoA_E_activ"/>
    <property type="match status" value="1"/>
</dbReference>
<feature type="domain" description="ATPase BadF/BadG/BcrA/BcrD type" evidence="6">
    <location>
        <begin position="9"/>
        <end position="256"/>
    </location>
</feature>
<keyword evidence="3" id="KW-0479">Metal-binding</keyword>
<keyword evidence="5" id="KW-0411">Iron-sulfur</keyword>
<dbReference type="InterPro" id="IPR051805">
    <property type="entry name" value="Dehydratase_Activator_Redct"/>
</dbReference>
<gene>
    <name evidence="7" type="ORF">SAMN02745245_01731</name>
</gene>
<dbReference type="OrthoDB" id="9778513at2"/>
<evidence type="ECO:0000256" key="2">
    <source>
        <dbReference type="ARBA" id="ARBA00011738"/>
    </source>
</evidence>
<keyword evidence="4" id="KW-0408">Iron</keyword>
<dbReference type="Gene3D" id="3.30.420.40">
    <property type="match status" value="2"/>
</dbReference>
<dbReference type="Pfam" id="PF01869">
    <property type="entry name" value="BcrAD_BadFG"/>
    <property type="match status" value="1"/>
</dbReference>
<dbReference type="InterPro" id="IPR008275">
    <property type="entry name" value="CoA_E_activase_dom"/>
</dbReference>
<keyword evidence="8" id="KW-1185">Reference proteome</keyword>
<evidence type="ECO:0000313" key="7">
    <source>
        <dbReference type="EMBL" id="SHH60728.1"/>
    </source>
</evidence>
<dbReference type="RefSeq" id="WP_073185409.1">
    <property type="nucleotide sequence ID" value="NZ_FQXI01000015.1"/>
</dbReference>
<protein>
    <submittedName>
        <fullName evidence="7">CoA-substrate-specific enzyme activase, putative</fullName>
    </submittedName>
</protein>
<evidence type="ECO:0000256" key="3">
    <source>
        <dbReference type="ARBA" id="ARBA00022723"/>
    </source>
</evidence>
<dbReference type="PANTHER" id="PTHR32329:SF2">
    <property type="entry name" value="BIFUNCTIONAL PROTEIN [INCLUDES 2-HYDROXYACYL-COA DEHYDRATASE (N-TER) AND ITS ACTIVATOR DOMAIN (C_TERM)"/>
    <property type="match status" value="1"/>
</dbReference>
<evidence type="ECO:0000259" key="6">
    <source>
        <dbReference type="Pfam" id="PF01869"/>
    </source>
</evidence>
<dbReference type="GO" id="GO:0051536">
    <property type="term" value="F:iron-sulfur cluster binding"/>
    <property type="evidence" value="ECO:0007669"/>
    <property type="project" value="UniProtKB-KW"/>
</dbReference>
<dbReference type="SUPFAM" id="SSF53067">
    <property type="entry name" value="Actin-like ATPase domain"/>
    <property type="match status" value="1"/>
</dbReference>
<dbReference type="FunFam" id="3.30.420.40:FF:000217">
    <property type="entry name" value="2-hydroxyisocaproyl-CoA dehydratase activator"/>
    <property type="match status" value="1"/>
</dbReference>
<comment type="subunit">
    <text evidence="2">Homodimer.</text>
</comment>
<comment type="cofactor">
    <cofactor evidence="1">
        <name>[4Fe-4S] cluster</name>
        <dbReference type="ChEBI" id="CHEBI:49883"/>
    </cofactor>
</comment>
<evidence type="ECO:0000256" key="4">
    <source>
        <dbReference type="ARBA" id="ARBA00023004"/>
    </source>
</evidence>
<dbReference type="EMBL" id="FQXI01000015">
    <property type="protein sequence ID" value="SHH60728.1"/>
    <property type="molecule type" value="Genomic_DNA"/>
</dbReference>
<accession>A0A1M5UCU6</accession>
<dbReference type="InterPro" id="IPR043129">
    <property type="entry name" value="ATPase_NBD"/>
</dbReference>
<dbReference type="PANTHER" id="PTHR32329">
    <property type="entry name" value="BIFUNCTIONAL PROTEIN [INCLUDES 2-HYDROXYACYL-COA DEHYDRATASE (N-TER) AND ITS ACTIVATOR DOMAIN (C_TERM)-RELATED"/>
    <property type="match status" value="1"/>
</dbReference>
<evidence type="ECO:0000256" key="1">
    <source>
        <dbReference type="ARBA" id="ARBA00001966"/>
    </source>
</evidence>
<name>A0A1M5UCU6_9FIRM</name>